<keyword evidence="7" id="KW-1185">Reference proteome</keyword>
<keyword evidence="2" id="KW-0328">Glycosyltransferase</keyword>
<keyword evidence="3 6" id="KW-0808">Transferase</keyword>
<dbReference type="OrthoDB" id="5488434at2"/>
<dbReference type="STRING" id="1869.MB27_25405"/>
<dbReference type="GO" id="GO:0008194">
    <property type="term" value="F:UDP-glycosyltransferase activity"/>
    <property type="evidence" value="ECO:0007669"/>
    <property type="project" value="InterPro"/>
</dbReference>
<dbReference type="CDD" id="cd03784">
    <property type="entry name" value="GT1_Gtf-like"/>
    <property type="match status" value="1"/>
</dbReference>
<evidence type="ECO:0000259" key="5">
    <source>
        <dbReference type="Pfam" id="PF21036"/>
    </source>
</evidence>
<gene>
    <name evidence="6" type="ORF">MB27_25405</name>
</gene>
<proteinExistence type="inferred from homology"/>
<dbReference type="EMBL" id="JRTT01000033">
    <property type="protein sequence ID" value="KHD74968.1"/>
    <property type="molecule type" value="Genomic_DNA"/>
</dbReference>
<name>A0A0A6UIR8_ACTUT</name>
<dbReference type="InterPro" id="IPR050426">
    <property type="entry name" value="Glycosyltransferase_28"/>
</dbReference>
<evidence type="ECO:0000313" key="7">
    <source>
        <dbReference type="Proteomes" id="UP000054537"/>
    </source>
</evidence>
<feature type="domain" description="Erythromycin biosynthesis protein CIII-like N-terminal" evidence="5">
    <location>
        <begin position="23"/>
        <end position="136"/>
    </location>
</feature>
<comment type="caution">
    <text evidence="6">The sequence shown here is derived from an EMBL/GenBank/DDBJ whole genome shotgun (WGS) entry which is preliminary data.</text>
</comment>
<feature type="domain" description="Erythromycin biosynthesis protein CIII-like C-terminal" evidence="4">
    <location>
        <begin position="224"/>
        <end position="354"/>
    </location>
</feature>
<dbReference type="RefSeq" id="WP_043528375.1">
    <property type="nucleotide sequence ID" value="NZ_BAABKU010000033.1"/>
</dbReference>
<sequence>MRVLFVAAPLVGHVFPLMPLAGALRATGHEVLVATGGDGLRVTAPGVEVRDVAPGFRFVPTALGALLRHPSLIRREMAGTAGTRAVGHMFGRVNDRILEAVLETTREWRPDRIVYEPLAASGAVAAARFGVPGILHENSLFDGPALVAATRMRGRPEVAPPAAVIRIAPASVAGRGTHLPMRPVPYGGDHPLPDLLAGPPSRPRVLISHSTLPQPGRDRLTPRLIEAAASVDADFVLVRSSVRRLPPNVRATGWIPIPAALAAGAAIVHHGGAGTVLSALHAGVPQLAVRGAGDRRHNADLVAARGAGLAADERDISPELLTRLVTDPGVAAAAREVAAEIAAMPPPEDLVEAIRQSG</sequence>
<reference evidence="6 7" key="1">
    <citation type="submission" date="2014-10" db="EMBL/GenBank/DDBJ databases">
        <title>Draft genome sequence of Actinoplanes utahensis NRRL 12052.</title>
        <authorList>
            <person name="Velasco-Bucheli B."/>
            <person name="del Cerro C."/>
            <person name="Hormigo D."/>
            <person name="Garcia J.L."/>
            <person name="Acebal C."/>
            <person name="Arroyo M."/>
            <person name="de la Mata I."/>
        </authorList>
    </citation>
    <scope>NUCLEOTIDE SEQUENCE [LARGE SCALE GENOMIC DNA]</scope>
    <source>
        <strain evidence="6 7">NRRL 12052</strain>
    </source>
</reference>
<evidence type="ECO:0000313" key="6">
    <source>
        <dbReference type="EMBL" id="KHD74968.1"/>
    </source>
</evidence>
<evidence type="ECO:0000256" key="3">
    <source>
        <dbReference type="ARBA" id="ARBA00022679"/>
    </source>
</evidence>
<dbReference type="Pfam" id="PF06722">
    <property type="entry name" value="EryCIII-like_C"/>
    <property type="match status" value="1"/>
</dbReference>
<dbReference type="Proteomes" id="UP000054537">
    <property type="component" value="Unassembled WGS sequence"/>
</dbReference>
<dbReference type="PANTHER" id="PTHR48050">
    <property type="entry name" value="STEROL 3-BETA-GLUCOSYLTRANSFERASE"/>
    <property type="match status" value="1"/>
</dbReference>
<evidence type="ECO:0000256" key="2">
    <source>
        <dbReference type="ARBA" id="ARBA00022676"/>
    </source>
</evidence>
<organism evidence="6 7">
    <name type="scientific">Actinoplanes utahensis</name>
    <dbReference type="NCBI Taxonomy" id="1869"/>
    <lineage>
        <taxon>Bacteria</taxon>
        <taxon>Bacillati</taxon>
        <taxon>Actinomycetota</taxon>
        <taxon>Actinomycetes</taxon>
        <taxon>Micromonosporales</taxon>
        <taxon>Micromonosporaceae</taxon>
        <taxon>Actinoplanes</taxon>
    </lineage>
</organism>
<comment type="similarity">
    <text evidence="1">Belongs to the glycosyltransferase 28 family.</text>
</comment>
<dbReference type="Pfam" id="PF21036">
    <property type="entry name" value="EryCIII-like_N"/>
    <property type="match status" value="1"/>
</dbReference>
<dbReference type="GO" id="GO:0016758">
    <property type="term" value="F:hexosyltransferase activity"/>
    <property type="evidence" value="ECO:0007669"/>
    <property type="project" value="UniProtKB-ARBA"/>
</dbReference>
<dbReference type="InterPro" id="IPR048284">
    <property type="entry name" value="EryCIII-like_N"/>
</dbReference>
<dbReference type="Gene3D" id="3.40.50.2000">
    <property type="entry name" value="Glycogen Phosphorylase B"/>
    <property type="match status" value="2"/>
</dbReference>
<dbReference type="InterPro" id="IPR010610">
    <property type="entry name" value="EryCIII-like_C"/>
</dbReference>
<dbReference type="AlphaFoldDB" id="A0A0A6UIR8"/>
<dbReference type="InterPro" id="IPR002213">
    <property type="entry name" value="UDP_glucos_trans"/>
</dbReference>
<accession>A0A0A6UIR8</accession>
<dbReference type="GO" id="GO:0017000">
    <property type="term" value="P:antibiotic biosynthetic process"/>
    <property type="evidence" value="ECO:0007669"/>
    <property type="project" value="UniProtKB-ARBA"/>
</dbReference>
<dbReference type="eggNOG" id="COG1819">
    <property type="taxonomic scope" value="Bacteria"/>
</dbReference>
<evidence type="ECO:0000259" key="4">
    <source>
        <dbReference type="Pfam" id="PF06722"/>
    </source>
</evidence>
<dbReference type="PANTHER" id="PTHR48050:SF13">
    <property type="entry name" value="STEROL 3-BETA-GLUCOSYLTRANSFERASE UGT80A2"/>
    <property type="match status" value="1"/>
</dbReference>
<evidence type="ECO:0000256" key="1">
    <source>
        <dbReference type="ARBA" id="ARBA00006962"/>
    </source>
</evidence>
<dbReference type="SUPFAM" id="SSF53756">
    <property type="entry name" value="UDP-Glycosyltransferase/glycogen phosphorylase"/>
    <property type="match status" value="1"/>
</dbReference>
<protein>
    <submittedName>
        <fullName evidence="6">Glycosyltransferase</fullName>
    </submittedName>
</protein>